<comment type="caution">
    <text evidence="3">The sequence shown here is derived from an EMBL/GenBank/DDBJ whole genome shotgun (WGS) entry which is preliminary data.</text>
</comment>
<sequence length="810" mass="86708">MLAGLFVVAVQAAPAPPDKAGGAIADFAAATRGLVSVPGFFDVYRDEAKGRVLLGVRAFGQPFLMTSSLPWALGSNDVGLDRGQSSESHLVEWRRVGARVLLVEDNTKFRAASNNADEVLSVRQAFAESVLWAGDIVAERKGADAEVLVDVSALLVSDRHGIAERLEQAKQGKYEVDEKRSAPSLADAKSFPDNTELEGLLTLRGPAEGAFVKDVAMDPRSLTLRQHLSFVRLPAPGYVPRAYHPASGGLSVGWYDYAQPLASSLDRRVQPRFRLEKTDPAAATSAVKKPIVFYLDRGTPEPVRSALLEGASWWKSAFEKAGFKDAYRVELLPEGVDPMDVRYSLITWAHRHTRGWSYGQPIVDPRTGEIIRGNVTLGSQRVRQDILIAESLLAPYDKKDAPELKAEAERMALARLRQLAAHEVGHALGFAHNFAASRGGNGSVMDYPHPLLKLGADGALSLDGAYGIGVGAWDDFIVAHAYAQFAAGSEDAALAKLRADIAKAGFRYVSDQDARSPGDAEPDGLLWDSGADTLQTFDALLAARRNALAHFSIGVLPPERQVGELEARLVPVYLLHRYQTEAVARLLAGASYAYAQAGDRAAGTTPVPAATQRAALARLVGNLGASELALPANVLDLVTPPGNEYARNREYFATKAGPVFDPLAAVEAAAAQTTLFLFAPERLNRLAWQHARDAQQPGVADVLAAAFRGSWQRDPRGGEAPAAAAVQDAANWVVLDALLHVLDDGGLHAQVDAEVRTSLQQWQGWLGKQGGGDAAGASRALAAETIRKYLADPKSVKLRPLPAIPPGAPI</sequence>
<evidence type="ECO:0000313" key="3">
    <source>
        <dbReference type="EMBL" id="MBA8888544.1"/>
    </source>
</evidence>
<protein>
    <submittedName>
        <fullName evidence="3">Uncharacterized protein</fullName>
    </submittedName>
</protein>
<dbReference type="InterPro" id="IPR033413">
    <property type="entry name" value="DUF5117"/>
</dbReference>
<evidence type="ECO:0000259" key="2">
    <source>
        <dbReference type="Pfam" id="PF17148"/>
    </source>
</evidence>
<feature type="domain" description="EcxA zinc-binding" evidence="1">
    <location>
        <begin position="407"/>
        <end position="714"/>
    </location>
</feature>
<dbReference type="CDD" id="cd04276">
    <property type="entry name" value="ZnMc_MMP_like_2"/>
    <property type="match status" value="1"/>
</dbReference>
<name>A0A839F8P8_9GAMM</name>
<dbReference type="InterPro" id="IPR034032">
    <property type="entry name" value="Zn_MMP-like_bac"/>
</dbReference>
<dbReference type="Pfam" id="PF16313">
    <property type="entry name" value="DUF4953"/>
    <property type="match status" value="1"/>
</dbReference>
<evidence type="ECO:0000259" key="1">
    <source>
        <dbReference type="Pfam" id="PF16313"/>
    </source>
</evidence>
<gene>
    <name evidence="3" type="ORF">FHW12_002777</name>
</gene>
<dbReference type="Proteomes" id="UP000550401">
    <property type="component" value="Unassembled WGS sequence"/>
</dbReference>
<dbReference type="InterPro" id="IPR024079">
    <property type="entry name" value="MetalloPept_cat_dom_sf"/>
</dbReference>
<dbReference type="Gene3D" id="3.40.390.10">
    <property type="entry name" value="Collagenase (Catalytic Domain)"/>
    <property type="match status" value="1"/>
</dbReference>
<organism evidence="3 4">
    <name type="scientific">Dokdonella fugitiva</name>
    <dbReference type="NCBI Taxonomy" id="328517"/>
    <lineage>
        <taxon>Bacteria</taxon>
        <taxon>Pseudomonadati</taxon>
        <taxon>Pseudomonadota</taxon>
        <taxon>Gammaproteobacteria</taxon>
        <taxon>Lysobacterales</taxon>
        <taxon>Rhodanobacteraceae</taxon>
        <taxon>Dokdonella</taxon>
    </lineage>
</organism>
<dbReference type="InterPro" id="IPR032534">
    <property type="entry name" value="EcxA_zinc-bd"/>
</dbReference>
<dbReference type="EMBL" id="JACGXL010000004">
    <property type="protein sequence ID" value="MBA8888544.1"/>
    <property type="molecule type" value="Genomic_DNA"/>
</dbReference>
<feature type="domain" description="DUF5117" evidence="2">
    <location>
        <begin position="83"/>
        <end position="277"/>
    </location>
</feature>
<dbReference type="SUPFAM" id="SSF55486">
    <property type="entry name" value="Metalloproteases ('zincins'), catalytic domain"/>
    <property type="match status" value="1"/>
</dbReference>
<proteinExistence type="predicted"/>
<dbReference type="Pfam" id="PF17148">
    <property type="entry name" value="DUF5117"/>
    <property type="match status" value="1"/>
</dbReference>
<keyword evidence="4" id="KW-1185">Reference proteome</keyword>
<dbReference type="PANTHER" id="PTHR38478:SF1">
    <property type="entry name" value="ZINC DEPENDENT METALLOPROTEASE DOMAIN LIPOPROTEIN"/>
    <property type="match status" value="1"/>
</dbReference>
<dbReference type="RefSeq" id="WP_310735240.1">
    <property type="nucleotide sequence ID" value="NZ_JACGXL010000004.1"/>
</dbReference>
<accession>A0A839F8P8</accession>
<dbReference type="GO" id="GO:0008237">
    <property type="term" value="F:metallopeptidase activity"/>
    <property type="evidence" value="ECO:0007669"/>
    <property type="project" value="InterPro"/>
</dbReference>
<dbReference type="AlphaFoldDB" id="A0A839F8P8"/>
<dbReference type="PANTHER" id="PTHR38478">
    <property type="entry name" value="PEPTIDASE M1A AND M12B"/>
    <property type="match status" value="1"/>
</dbReference>
<evidence type="ECO:0000313" key="4">
    <source>
        <dbReference type="Proteomes" id="UP000550401"/>
    </source>
</evidence>
<reference evidence="3 4" key="1">
    <citation type="submission" date="2020-07" db="EMBL/GenBank/DDBJ databases">
        <title>Genomic Encyclopedia of Type Strains, Phase IV (KMG-V): Genome sequencing to study the core and pangenomes of soil and plant-associated prokaryotes.</title>
        <authorList>
            <person name="Whitman W."/>
        </authorList>
    </citation>
    <scope>NUCLEOTIDE SEQUENCE [LARGE SCALE GENOMIC DNA]</scope>
    <source>
        <strain evidence="3 4">RH2WT43</strain>
    </source>
</reference>